<reference evidence="26" key="8">
    <citation type="submission" date="2020-01" db="EMBL/GenBank/DDBJ databases">
        <authorList>
            <consortium name="NCBI Pathogen Detection Project"/>
        </authorList>
    </citation>
    <scope>NUCLEOTIDE SEQUENCE</scope>
    <source>
        <strain evidence="27">CFIAFB20100120</strain>
        <strain evidence="26">CFIAFB20160079</strain>
        <strain evidence="29">CFIAFB20170037</strain>
        <strain evidence="28">CFIAFB20170045</strain>
    </source>
</reference>
<evidence type="ECO:0000313" key="60">
    <source>
        <dbReference type="Proteomes" id="UP000548278"/>
    </source>
</evidence>
<dbReference type="EMBL" id="AAANYR010000005">
    <property type="protein sequence ID" value="EAD5787022.1"/>
    <property type="molecule type" value="Genomic_DNA"/>
</dbReference>
<dbReference type="EMBL" id="AANDSR010000008">
    <property type="protein sequence ID" value="EDN9837303.1"/>
    <property type="molecule type" value="Genomic_DNA"/>
</dbReference>
<dbReference type="KEGG" id="lmv:Y193_14235"/>
<name>A0A5Y1I9V2_LISMN</name>
<dbReference type="Proteomes" id="UP000339309">
    <property type="component" value="Unassembled WGS sequence"/>
</dbReference>
<evidence type="ECO:0000313" key="30">
    <source>
        <dbReference type="EMBL" id="MCO39570.1"/>
    </source>
</evidence>
<evidence type="ECO:0000313" key="49">
    <source>
        <dbReference type="Proteomes" id="UP000410967"/>
    </source>
</evidence>
<evidence type="ECO:0000313" key="43">
    <source>
        <dbReference type="Proteomes" id="UP000354255"/>
    </source>
</evidence>
<dbReference type="Proteomes" id="UP000345329">
    <property type="component" value="Unassembled WGS sequence"/>
</dbReference>
<evidence type="ECO:0000313" key="54">
    <source>
        <dbReference type="Proteomes" id="UP000478682"/>
    </source>
</evidence>
<evidence type="ECO:0000313" key="31">
    <source>
        <dbReference type="EMBL" id="NYA01762.1"/>
    </source>
</evidence>
<evidence type="ECO:0000313" key="29">
    <source>
        <dbReference type="EMBL" id="HAC0275309.1"/>
    </source>
</evidence>
<dbReference type="EMBL" id="AACKDQ010000042">
    <property type="protein sequence ID" value="EAK9318226.1"/>
    <property type="molecule type" value="Genomic_DNA"/>
</dbReference>
<dbReference type="EMBL" id="AANDQG010000001">
    <property type="protein sequence ID" value="EDN9628043.1"/>
    <property type="molecule type" value="Genomic_DNA"/>
</dbReference>
<evidence type="ECO:0000313" key="9">
    <source>
        <dbReference type="EMBL" id="EAG1894017.1"/>
    </source>
</evidence>
<evidence type="ECO:0000313" key="1">
    <source>
        <dbReference type="EMBL" id="EAC4553200.1"/>
    </source>
</evidence>
<evidence type="ECO:0000313" key="44">
    <source>
        <dbReference type="Proteomes" id="UP000364988"/>
    </source>
</evidence>
<dbReference type="Proteomes" id="UP000376505">
    <property type="component" value="Unassembled WGS sequence"/>
</dbReference>
<dbReference type="EMBL" id="AAIAJJ010000002">
    <property type="protein sequence ID" value="ECC1556178.1"/>
    <property type="molecule type" value="Genomic_DNA"/>
</dbReference>
<evidence type="ECO:0000313" key="3">
    <source>
        <dbReference type="EMBL" id="EAC7481068.1"/>
    </source>
</evidence>
<organism evidence="4 43">
    <name type="scientific">Listeria monocytogenes</name>
    <dbReference type="NCBI Taxonomy" id="1639"/>
    <lineage>
        <taxon>Bacteria</taxon>
        <taxon>Bacillati</taxon>
        <taxon>Bacillota</taxon>
        <taxon>Bacilli</taxon>
        <taxon>Bacillales</taxon>
        <taxon>Listeriaceae</taxon>
        <taxon>Listeria</taxon>
    </lineage>
</organism>
<evidence type="ECO:0000313" key="58">
    <source>
        <dbReference type="Proteomes" id="UP000540117"/>
    </source>
</evidence>
<evidence type="ECO:0000313" key="12">
    <source>
        <dbReference type="EMBL" id="EAG2515589.1"/>
    </source>
</evidence>
<dbReference type="EMBL" id="JACAVN010000004">
    <property type="protein sequence ID" value="NYA01762.1"/>
    <property type="molecule type" value="Genomic_DNA"/>
</dbReference>
<evidence type="ECO:0000313" key="5">
    <source>
        <dbReference type="EMBL" id="EAD3793351.1"/>
    </source>
</evidence>
<evidence type="ECO:0000313" key="47">
    <source>
        <dbReference type="Proteomes" id="UP000389283"/>
    </source>
</evidence>
<dbReference type="Proteomes" id="UP000525850">
    <property type="component" value="Unassembled WGS sequence"/>
</dbReference>
<proteinExistence type="predicted"/>
<dbReference type="Proteomes" id="UP000852906">
    <property type="component" value="Unassembled WGS sequence"/>
</dbReference>
<evidence type="ECO:0000313" key="24">
    <source>
        <dbReference type="EMBL" id="EDN9837303.1"/>
    </source>
</evidence>
<gene>
    <name evidence="15" type="ORF">AB917_14465</name>
    <name evidence="1" type="ORF">ABZ57_11955</name>
    <name evidence="32" type="ORF">AJL21_13845</name>
    <name evidence="12" type="ORF">B1N52_10505</name>
    <name evidence="11" type="ORF">B1S26_12660</name>
    <name evidence="9" type="ORF">BB997_10400</name>
    <name evidence="10" type="ORF">BCZ21_11630</name>
    <name evidence="13" type="ORF">CAV64_09680</name>
    <name evidence="16" type="ORF">D7104_04010</name>
    <name evidence="14" type="ORF">DCT16_11380</name>
    <name evidence="30" type="ORF">DOV25_14050</name>
    <name evidence="3" type="ORF">DQ70_10305</name>
    <name evidence="2" type="ORF">DU018_13435</name>
    <name evidence="33" type="ORF">DYZ50_00564</name>
    <name evidence="7" type="ORF">EX365_10690</name>
    <name evidence="6" type="ORF">EXZ73_14765</name>
    <name evidence="21" type="ORF">F6436_05940</name>
    <name evidence="17" type="ORF">FA835_14085</name>
    <name evidence="19" type="ORF">FLQ97_15485</name>
    <name evidence="18" type="ORF">FLR03_00870</name>
    <name evidence="20" type="ORF">FNX40_05085</name>
    <name evidence="25" type="ORF">G3O21_001413</name>
    <name evidence="23" type="ORF">GI230_00415</name>
    <name evidence="24" type="ORF">GJW51_11595</name>
    <name evidence="22" type="ORF">GQG13_11390</name>
    <name evidence="26" type="ORF">GYO01_12125</name>
    <name evidence="27" type="ORF">GYS09_01920</name>
    <name evidence="28" type="ORF">GYX23_04395</name>
    <name evidence="29" type="ORF">GYY14_08020</name>
    <name evidence="31" type="ORF">HZJ64_07945</name>
    <name evidence="4" type="ORF">KV70_12980</name>
    <name evidence="5" type="ORF">UI29_11380</name>
    <name evidence="8" type="ORF">Y261_10420</name>
</gene>
<evidence type="ECO:0000313" key="52">
    <source>
        <dbReference type="Proteomes" id="UP000458487"/>
    </source>
</evidence>
<evidence type="ECO:0000313" key="21">
    <source>
        <dbReference type="EMBL" id="ECY6543869.1"/>
    </source>
</evidence>
<evidence type="ECO:0000313" key="59">
    <source>
        <dbReference type="Proteomes" id="UP000544530"/>
    </source>
</evidence>
<evidence type="ECO:0000313" key="32">
    <source>
        <dbReference type="EMBL" id="OET48231.1"/>
    </source>
</evidence>
<dbReference type="EMBL" id="AACJYH010000002">
    <property type="protein sequence ID" value="EAK8896861.1"/>
    <property type="molecule type" value="Genomic_DNA"/>
</dbReference>
<dbReference type="Proteomes" id="UP000350032">
    <property type="component" value="Unassembled WGS sequence"/>
</dbReference>
<evidence type="ECO:0000313" key="34">
    <source>
        <dbReference type="Proteomes" id="UP000269407"/>
    </source>
</evidence>
<evidence type="ECO:0000313" key="45">
    <source>
        <dbReference type="Proteomes" id="UP000368512"/>
    </source>
</evidence>
<dbReference type="Proteomes" id="UP000544530">
    <property type="component" value="Unassembled WGS sequence"/>
</dbReference>
<dbReference type="Proteomes" id="UP000842809">
    <property type="component" value="Unassembled WGS sequence"/>
</dbReference>
<dbReference type="EMBL" id="AABDGJ010000014">
    <property type="protein sequence ID" value="EAG6991794.1"/>
    <property type="molecule type" value="Genomic_DNA"/>
</dbReference>
<evidence type="ECO:0000313" key="50">
    <source>
        <dbReference type="Proteomes" id="UP000423131"/>
    </source>
</evidence>
<sequence>MGTNRARIDKSIENILKGKNIEEAKLHLPEITSTIKTGFIEKEISEQVYQSIIGVVSGKLSKIYDLDEDKCKEITSDFIKREQWINEIMELVEQDNVTGISDVLLKALKIALGETVKAEQNETYFVEKLLYEIIFLSLENTMQGALETLEEGITIPQIRKEFIKPLADKLFEEDIKTEIPALVLGKTTLAVINNKIADKLKNFGGF</sequence>
<evidence type="ECO:0000313" key="37">
    <source>
        <dbReference type="Proteomes" id="UP000336166"/>
    </source>
</evidence>
<dbReference type="Proteomes" id="UP000410967">
    <property type="component" value="Unassembled WGS sequence"/>
</dbReference>
<dbReference type="Proteomes" id="UP000364988">
    <property type="component" value="Unassembled WGS sequence"/>
</dbReference>
<dbReference type="Proteomes" id="UP000344343">
    <property type="component" value="Unassembled WGS sequence"/>
</dbReference>
<dbReference type="EMBL" id="DAAJFY010000004">
    <property type="protein sequence ID" value="HAC0275309.1"/>
    <property type="molecule type" value="Genomic_DNA"/>
</dbReference>
<comment type="caution">
    <text evidence="4">The sequence shown here is derived from an EMBL/GenBank/DDBJ whole genome shotgun (WGS) entry which is preliminary data.</text>
</comment>
<dbReference type="Proteomes" id="UP000269407">
    <property type="component" value="Unassembled WGS sequence"/>
</dbReference>
<evidence type="ECO:0000313" key="16">
    <source>
        <dbReference type="EMBL" id="EAK8896861.1"/>
    </source>
</evidence>
<dbReference type="Proteomes" id="UP000478682">
    <property type="component" value="Unassembled WGS sequence"/>
</dbReference>
<dbReference type="EMBL" id="AAAKQF010000010">
    <property type="protein sequence ID" value="EAC9041127.1"/>
    <property type="molecule type" value="Genomic_DNA"/>
</dbReference>
<evidence type="ECO:0000313" key="65">
    <source>
        <dbReference type="Proteomes" id="UP000852906"/>
    </source>
</evidence>
<dbReference type="Proteomes" id="UP000354255">
    <property type="component" value="Unassembled WGS sequence"/>
</dbReference>
<dbReference type="EMBL" id="AABBAW010000005">
    <property type="protein sequence ID" value="EAG2515589.1"/>
    <property type="molecule type" value="Genomic_DNA"/>
</dbReference>
<reference evidence="62 63" key="3">
    <citation type="journal article" date="2018" name="Genome Biol.">
        <title>SKESA: strategic k-mer extension for scrupulous assemblies.</title>
        <authorList>
            <person name="Souvorov A."/>
            <person name="Agarwala R."/>
            <person name="Lipman D.J."/>
        </authorList>
    </citation>
    <scope>NUCLEOTIDE SEQUENCE [LARGE SCALE GENOMIC DNA]</scope>
    <source>
        <strain evidence="27 63">CFIAFB20100120</strain>
        <strain evidence="26 64">CFIAFB20160079</strain>
        <strain evidence="29">CFIAFB20170037</strain>
        <strain evidence="28 62">CFIAFB20170045</strain>
    </source>
</reference>
<dbReference type="Proteomes" id="UP000481141">
    <property type="component" value="Unassembled WGS sequence"/>
</dbReference>
<evidence type="ECO:0000313" key="62">
    <source>
        <dbReference type="Proteomes" id="UP000841146"/>
    </source>
</evidence>
<dbReference type="EMBL" id="AABATR010000005">
    <property type="protein sequence ID" value="EAG1894017.1"/>
    <property type="molecule type" value="Genomic_DNA"/>
</dbReference>
<dbReference type="Proteomes" id="UP000337746">
    <property type="component" value="Unassembled WGS sequence"/>
</dbReference>
<dbReference type="EMBL" id="AABCVX010000005">
    <property type="protein sequence ID" value="EAG6169970.1"/>
    <property type="molecule type" value="Genomic_DNA"/>
</dbReference>
<evidence type="ECO:0000313" key="18">
    <source>
        <dbReference type="EMBL" id="ECB9472225.1"/>
    </source>
</evidence>
<evidence type="ECO:0000313" key="25">
    <source>
        <dbReference type="EMBL" id="EDP8513991.1"/>
    </source>
</evidence>
<evidence type="ECO:0000313" key="63">
    <source>
        <dbReference type="Proteomes" id="UP000844415"/>
    </source>
</evidence>
<dbReference type="Proteomes" id="UP000331186">
    <property type="component" value="Unassembled WGS sequence"/>
</dbReference>
<evidence type="ECO:0000313" key="40">
    <source>
        <dbReference type="Proteomes" id="UP000344343"/>
    </source>
</evidence>
<dbReference type="Proteomes" id="UP000566721">
    <property type="component" value="Unassembled WGS sequence"/>
</dbReference>
<dbReference type="EMBL" id="AAAJKI010000045">
    <property type="protein sequence ID" value="EAC6549356.1"/>
    <property type="molecule type" value="Genomic_DNA"/>
</dbReference>
<dbReference type="Proteomes" id="UP000844415">
    <property type="component" value="Unassembled WGS sequence"/>
</dbReference>
<dbReference type="Proteomes" id="UP000467347">
    <property type="component" value="Unassembled WGS sequence"/>
</dbReference>
<dbReference type="EMBL" id="AAANYN010000033">
    <property type="protein sequence ID" value="EAD5775537.1"/>
    <property type="molecule type" value="Genomic_DNA"/>
</dbReference>
<dbReference type="Proteomes" id="UP000458487">
    <property type="component" value="Unassembled WGS sequence"/>
</dbReference>
<evidence type="ECO:0000313" key="27">
    <source>
        <dbReference type="EMBL" id="HAB8556043.1"/>
    </source>
</evidence>
<evidence type="ECO:0000313" key="10">
    <source>
        <dbReference type="EMBL" id="EAG2087912.1"/>
    </source>
</evidence>
<dbReference type="Proteomes" id="UP000548278">
    <property type="component" value="Unassembled WGS sequence"/>
</dbReference>
<dbReference type="EMBL" id="AAHZFY010000072">
    <property type="protein sequence ID" value="ECB9515118.1"/>
    <property type="molecule type" value="Genomic_DNA"/>
</dbReference>
<evidence type="ECO:0000313" key="64">
    <source>
        <dbReference type="Proteomes" id="UP000845014"/>
    </source>
</evidence>
<evidence type="ECO:0000313" key="8">
    <source>
        <dbReference type="EMBL" id="EAE2354759.1"/>
    </source>
</evidence>
<evidence type="ECO:0000313" key="4">
    <source>
        <dbReference type="EMBL" id="EAC9041127.1"/>
    </source>
</evidence>
<reference evidence="23 52" key="7">
    <citation type="submission" date="2019-11" db="EMBL/GenBank/DDBJ databases">
        <authorList>
            <person name="Ashton P.M."/>
            <person name="Dallman T."/>
            <person name="Nair S."/>
            <person name="De Pinna E."/>
            <person name="Peters T."/>
            <person name="Grant K."/>
        </authorList>
    </citation>
    <scope>NUCLEOTIDE SEQUENCE [LARGE SCALE GENOMIC DNA]</scope>
    <source>
        <strain evidence="23 52">833351</strain>
    </source>
</reference>
<dbReference type="AlphaFoldDB" id="A0A5Y1I9V2"/>
<dbReference type="EMBL" id="AABBYJ010000005">
    <property type="protein sequence ID" value="EAG4331503.1"/>
    <property type="molecule type" value="Genomic_DNA"/>
</dbReference>
<evidence type="ECO:0000313" key="11">
    <source>
        <dbReference type="EMBL" id="EAG2246254.1"/>
    </source>
</evidence>
<reference evidence="31 59" key="9">
    <citation type="submission" date="2020-06" db="EMBL/GenBank/DDBJ databases">
        <title>Two Listeria outbreaks in Switzerland in 2018 and 2020.</title>
        <authorList>
            <person name="Stevens M.J.A."/>
            <person name="Bloemberg G."/>
            <person name="Nusch-Inderbinnen M."/>
            <person name="Stephan R."/>
        </authorList>
    </citation>
    <scope>NUCLEOTIDE SEQUENCE [LARGE SCALE GENOMIC DNA]</scope>
    <source>
        <strain evidence="31 59">N18-0707</strain>
    </source>
</reference>
<evidence type="ECO:0000313" key="42">
    <source>
        <dbReference type="Proteomes" id="UP000350032"/>
    </source>
</evidence>
<dbReference type="EMBL" id="AANCRK010000005">
    <property type="protein sequence ID" value="EDN7715715.1"/>
    <property type="molecule type" value="Genomic_DNA"/>
</dbReference>
<evidence type="ECO:0000313" key="20">
    <source>
        <dbReference type="EMBL" id="ECC1556178.1"/>
    </source>
</evidence>
<evidence type="ECO:0000313" key="33">
    <source>
        <dbReference type="EMBL" id="RJZ24558.1"/>
    </source>
</evidence>
<reference evidence="21 44" key="6">
    <citation type="submission" date="2019-09" db="EMBL/GenBank/DDBJ databases">
        <authorList>
            <consortium name="GenomeTrakr network: Whole genome sequencing for foodborne pathogen traceback"/>
        </authorList>
    </citation>
    <scope>NUCLEOTIDE SEQUENCE [LARGE SCALE GENOMIC DNA]</scope>
    <source>
        <strain evidence="15 60">CFSAN004300</strain>
        <strain evidence="21 44">FLAG-55987</strain>
        <strain evidence="17 49">PHLUSALM00088</strain>
    </source>
</reference>
<dbReference type="EMBL" id="DAAIJL010000001">
    <property type="protein sequence ID" value="HAB8556043.1"/>
    <property type="molecule type" value="Genomic_DNA"/>
</dbReference>
<evidence type="ECO:0000313" key="14">
    <source>
        <dbReference type="EMBL" id="EAG6169970.1"/>
    </source>
</evidence>
<dbReference type="Proteomes" id="UP000285054">
    <property type="component" value="Unassembled WGS sequence"/>
</dbReference>
<dbReference type="Proteomes" id="UP000478704">
    <property type="component" value="Unassembled WGS sequence"/>
</dbReference>
<accession>A0A5Y1I9V2</accession>
<evidence type="ECO:0000313" key="48">
    <source>
        <dbReference type="Proteomes" id="UP000398321"/>
    </source>
</evidence>
<dbReference type="EMBL" id="QXKO01000001">
    <property type="protein sequence ID" value="RJZ24558.1"/>
    <property type="molecule type" value="Genomic_DNA"/>
</dbReference>
<evidence type="ECO:0000313" key="15">
    <source>
        <dbReference type="EMBL" id="EAG6991794.1"/>
    </source>
</evidence>
<dbReference type="Proteomes" id="UP000455569">
    <property type="component" value="Unassembled WGS sequence"/>
</dbReference>
<protein>
    <submittedName>
        <fullName evidence="4">Uncharacterized protein</fullName>
    </submittedName>
</protein>
<dbReference type="EMBL" id="AAAIKW010000009">
    <property type="protein sequence ID" value="EAC4553200.1"/>
    <property type="molecule type" value="Genomic_DNA"/>
</dbReference>
<evidence type="ECO:0000313" key="39">
    <source>
        <dbReference type="Proteomes" id="UP000339309"/>
    </source>
</evidence>
<dbReference type="EMBL" id="AAAMZD010000005">
    <property type="protein sequence ID" value="EAD3793351.1"/>
    <property type="molecule type" value="Genomic_DNA"/>
</dbReference>
<dbReference type="EMBL" id="AABAWE010000005">
    <property type="protein sequence ID" value="EAG2087912.1"/>
    <property type="molecule type" value="Genomic_DNA"/>
</dbReference>
<dbReference type="EMBL" id="MJTJ01000020">
    <property type="protein sequence ID" value="OET48231.1"/>
    <property type="molecule type" value="Genomic_DNA"/>
</dbReference>
<evidence type="ECO:0000313" key="2">
    <source>
        <dbReference type="EMBL" id="EAC6549356.1"/>
    </source>
</evidence>
<evidence type="ECO:0000313" key="53">
    <source>
        <dbReference type="Proteomes" id="UP000467347"/>
    </source>
</evidence>
<dbReference type="EMBL" id="AABAYG010000005">
    <property type="protein sequence ID" value="EAG2246254.1"/>
    <property type="molecule type" value="Genomic_DNA"/>
</dbReference>
<evidence type="ECO:0000313" key="28">
    <source>
        <dbReference type="EMBL" id="HAC0012234.1"/>
    </source>
</evidence>
<evidence type="ECO:0000313" key="6">
    <source>
        <dbReference type="EMBL" id="EAD5775537.1"/>
    </source>
</evidence>
<evidence type="ECO:0000313" key="57">
    <source>
        <dbReference type="Proteomes" id="UP000525850"/>
    </source>
</evidence>
<evidence type="ECO:0000313" key="13">
    <source>
        <dbReference type="EMBL" id="EAG4331503.1"/>
    </source>
</evidence>
<dbReference type="EMBL" id="RCRQ01000008">
    <property type="protein sequence ID" value="MCO39570.1"/>
    <property type="molecule type" value="Genomic_DNA"/>
</dbReference>
<dbReference type="EMBL" id="AAAREG010000008">
    <property type="protein sequence ID" value="EAE2354759.1"/>
    <property type="molecule type" value="Genomic_DNA"/>
</dbReference>
<dbReference type="Proteomes" id="UP000398321">
    <property type="component" value="Unassembled WGS sequence"/>
</dbReference>
<dbReference type="Proteomes" id="UP000423131">
    <property type="component" value="Unassembled WGS sequence"/>
</dbReference>
<dbReference type="Proteomes" id="UP000845014">
    <property type="component" value="Unassembled WGS sequence"/>
</dbReference>
<dbReference type="Proteomes" id="UP000540117">
    <property type="component" value="Unassembled WGS sequence"/>
</dbReference>
<evidence type="ECO:0000313" key="36">
    <source>
        <dbReference type="Proteomes" id="UP000331186"/>
    </source>
</evidence>
<evidence type="ECO:0000313" key="61">
    <source>
        <dbReference type="Proteomes" id="UP000566721"/>
    </source>
</evidence>
<evidence type="ECO:0000313" key="22">
    <source>
        <dbReference type="EMBL" id="EDN7715715.1"/>
    </source>
</evidence>
<evidence type="ECO:0000313" key="26">
    <source>
        <dbReference type="EMBL" id="HAB7364860.1"/>
    </source>
</evidence>
<evidence type="ECO:0000313" key="23">
    <source>
        <dbReference type="EMBL" id="EDN9628043.1"/>
    </source>
</evidence>
<dbReference type="EMBL" id="AALEDS010000004">
    <property type="protein sequence ID" value="ECY6543869.1"/>
    <property type="molecule type" value="Genomic_DNA"/>
</dbReference>
<dbReference type="EMBL" id="AAAJWF010000006">
    <property type="protein sequence ID" value="EAC7481068.1"/>
    <property type="molecule type" value="Genomic_DNA"/>
</dbReference>
<dbReference type="EMBL" id="AAHZFN010000001">
    <property type="protein sequence ID" value="ECB9472225.1"/>
    <property type="molecule type" value="Genomic_DNA"/>
</dbReference>
<evidence type="ECO:0000313" key="55">
    <source>
        <dbReference type="Proteomes" id="UP000478704"/>
    </source>
</evidence>
<evidence type="ECO:0000313" key="17">
    <source>
        <dbReference type="EMBL" id="EAK9318226.1"/>
    </source>
</evidence>
<dbReference type="Proteomes" id="UP000336166">
    <property type="component" value="Unassembled WGS sequence"/>
</dbReference>
<dbReference type="EMBL" id="AANPAU010000004">
    <property type="protein sequence ID" value="EDP8513991.1"/>
    <property type="molecule type" value="Genomic_DNA"/>
</dbReference>
<dbReference type="EMBL" id="DAAHUJ010000006">
    <property type="protein sequence ID" value="HAB7364860.1"/>
    <property type="molecule type" value="Genomic_DNA"/>
</dbReference>
<dbReference type="Proteomes" id="UP000368512">
    <property type="component" value="Unassembled WGS sequence"/>
</dbReference>
<evidence type="ECO:0000313" key="41">
    <source>
        <dbReference type="Proteomes" id="UP000345329"/>
    </source>
</evidence>
<reference evidence="36 40" key="5">
    <citation type="submission" date="2019-02" db="EMBL/GenBank/DDBJ databases">
        <authorList>
            <consortium name="GenomeTrakr: Next Generation Sequencing Network for Food Pathogen Tracability"/>
        </authorList>
    </citation>
    <scope>NUCLEOTIDE SEQUENCE [LARGE SCALE GENOMIC DNA]</scope>
    <source>
        <strain evidence="3 45">CFSAN008042</strain>
        <strain evidence="22 51">CFSAN102901</strain>
        <strain evidence="11">FDA00011243</strain>
        <strain evidence="30 34">FDA00013213</strain>
        <strain evidence="2 36">FDA00013332</strain>
        <strain evidence="7 40">FDA00013853</strain>
        <strain evidence="18 50">FDA00014336</strain>
        <strain evidence="20 47">FDA00014370</strain>
        <strain evidence="19 48">FDA00014392</strain>
        <strain evidence="25">FDA00015054</strain>
        <strain evidence="13 58">FDA1005580-S054-001</strain>
        <strain evidence="55">FDA1090798-S029-001</strain>
        <strain evidence="56">FDA956581-098-004</strain>
        <strain evidence="12 57">FDA960927-006-004</strain>
        <strain evidence="14 61">FLAG-38921</strain>
        <strain evidence="10 38">FLAG-54356</strain>
        <strain evidence="6 46">FSIS31901579</strain>
        <strain evidence="24 53">OSF101448</strain>
        <strain evidence="5 41">VA-WGS-00405</strain>
    </source>
</reference>
<dbReference type="Proteomes" id="UP000389283">
    <property type="component" value="Unassembled WGS sequence"/>
</dbReference>
<dbReference type="RefSeq" id="WP_003724242.1">
    <property type="nucleotide sequence ID" value="NC_021824.1"/>
</dbReference>
<evidence type="ECO:0000313" key="46">
    <source>
        <dbReference type="Proteomes" id="UP000376505"/>
    </source>
</evidence>
<evidence type="ECO:0000313" key="38">
    <source>
        <dbReference type="Proteomes" id="UP000337746"/>
    </source>
</evidence>
<evidence type="ECO:0000313" key="19">
    <source>
        <dbReference type="EMBL" id="ECB9515118.1"/>
    </source>
</evidence>
<reference evidence="37 39" key="4">
    <citation type="submission" date="2018-06" db="EMBL/GenBank/DDBJ databases">
        <authorList>
            <consortium name="PulseNet: The National Subtyping Network for Foodborne Disease Surveillance"/>
            <person name="Tarr C.L."/>
            <person name="Trees E."/>
            <person name="Katz L.S."/>
            <person name="Carleton-Romer H.A."/>
            <person name="Stroika S."/>
            <person name="Kucerova Z."/>
            <person name="Roache K.F."/>
            <person name="Sabol A.L."/>
            <person name="Besser J."/>
            <person name="Gerner-Smidt P."/>
        </authorList>
    </citation>
    <scope>NUCLEOTIDE SEQUENCE [LARGE SCALE GENOMIC DNA]</scope>
    <source>
        <strain evidence="1 39">2015L-6227</strain>
        <strain evidence="8 37">PNUSAL000134</strain>
        <strain evidence="4 43">PNUSAL000910</strain>
        <strain evidence="9 54">PNUSAL002298</strain>
        <strain evidence="16 42">PNUSAL004402</strain>
    </source>
</reference>
<evidence type="ECO:0000313" key="51">
    <source>
        <dbReference type="Proteomes" id="UP000455569"/>
    </source>
</evidence>
<dbReference type="Proteomes" id="UP000841146">
    <property type="component" value="Unassembled WGS sequence"/>
</dbReference>
<reference evidence="33 35" key="2">
    <citation type="journal article" date="2018" name="BMC Genomics">
        <title>Genes significantly associated with lineage II food isolates of Listeria monocytogenes.</title>
        <authorList>
            <person name="Pirone-Davies C."/>
            <person name="Chen Y."/>
            <person name="Pightling A."/>
            <person name="Ryan G."/>
            <person name="Wang Y."/>
            <person name="Yao K."/>
            <person name="Hoffmann M."/>
            <person name="Allard M.W."/>
        </authorList>
    </citation>
    <scope>NUCLEOTIDE SEQUENCE [LARGE SCALE GENOMIC DNA]</scope>
    <source>
        <strain evidence="33 35">PNUSAL000190</strain>
    </source>
</reference>
<evidence type="ECO:0000313" key="35">
    <source>
        <dbReference type="Proteomes" id="UP000285054"/>
    </source>
</evidence>
<evidence type="ECO:0000313" key="56">
    <source>
        <dbReference type="Proteomes" id="UP000481141"/>
    </source>
</evidence>
<reference evidence="32 65" key="1">
    <citation type="submission" date="2016-09" db="EMBL/GenBank/DDBJ databases">
        <title>100K Listeria isolates.</title>
        <authorList>
            <person name="Chen P."/>
            <person name="Weimer B.C."/>
            <person name="Kong N."/>
            <person name="Huang B."/>
        </authorList>
    </citation>
    <scope>NUCLEOTIDE SEQUENCE [LARGE SCALE GENOMIC DNA]</scope>
    <source>
        <strain evidence="32 65">BCW_2383</strain>
    </source>
</reference>
<dbReference type="EMBL" id="DAAJCS010000002">
    <property type="protein sequence ID" value="HAC0012234.1"/>
    <property type="molecule type" value="Genomic_DNA"/>
</dbReference>
<evidence type="ECO:0000313" key="7">
    <source>
        <dbReference type="EMBL" id="EAD5787022.1"/>
    </source>
</evidence>